<sequence length="142" mass="14215">MGASTSSHPPLLVPRRRPSGRGRGGDGGGSSSKSHIEEDSCDGGSGSGCEADDTSKSAASSQSNASCEDETPPAVGEGAGSAHVRSQDHGVHAVVEARREIGIGRCLGVFGASFASRCGRFGNEAMRGSCRAAWGILGSGEP</sequence>
<feature type="compositionally biased region" description="Gly residues" evidence="1">
    <location>
        <begin position="21"/>
        <end position="30"/>
    </location>
</feature>
<evidence type="ECO:0000256" key="1">
    <source>
        <dbReference type="SAM" id="MobiDB-lite"/>
    </source>
</evidence>
<organism evidence="2">
    <name type="scientific">Zea mays</name>
    <name type="common">Maize</name>
    <dbReference type="NCBI Taxonomy" id="4577"/>
    <lineage>
        <taxon>Eukaryota</taxon>
        <taxon>Viridiplantae</taxon>
        <taxon>Streptophyta</taxon>
        <taxon>Embryophyta</taxon>
        <taxon>Tracheophyta</taxon>
        <taxon>Spermatophyta</taxon>
        <taxon>Magnoliopsida</taxon>
        <taxon>Liliopsida</taxon>
        <taxon>Poales</taxon>
        <taxon>Poaceae</taxon>
        <taxon>PACMAD clade</taxon>
        <taxon>Panicoideae</taxon>
        <taxon>Andropogonodae</taxon>
        <taxon>Andropogoneae</taxon>
        <taxon>Tripsacinae</taxon>
        <taxon>Zea</taxon>
    </lineage>
</organism>
<feature type="region of interest" description="Disordered" evidence="1">
    <location>
        <begin position="1"/>
        <end position="90"/>
    </location>
</feature>
<dbReference type="InParanoid" id="A0A1D6LQH5"/>
<dbReference type="EMBL" id="CM000782">
    <property type="protein sequence ID" value="AQK81737.1"/>
    <property type="molecule type" value="Genomic_DNA"/>
</dbReference>
<gene>
    <name evidence="2" type="ORF">ZEAMMB73_Zm00001d036694</name>
</gene>
<dbReference type="PaxDb" id="4577-AC197140.2_FGP001"/>
<dbReference type="AlphaFoldDB" id="A0A1D6LQH5"/>
<protein>
    <submittedName>
        <fullName evidence="2">Uncharacterized protein</fullName>
    </submittedName>
</protein>
<accession>A0A1D6LQH5</accession>
<proteinExistence type="predicted"/>
<name>A0A1D6LQH5_MAIZE</name>
<feature type="compositionally biased region" description="Low complexity" evidence="1">
    <location>
        <begin position="56"/>
        <end position="66"/>
    </location>
</feature>
<evidence type="ECO:0000313" key="2">
    <source>
        <dbReference type="EMBL" id="AQK81737.1"/>
    </source>
</evidence>
<reference evidence="2" key="1">
    <citation type="submission" date="2015-12" db="EMBL/GenBank/DDBJ databases">
        <title>Update maize B73 reference genome by single molecule sequencing technologies.</title>
        <authorList>
            <consortium name="Maize Genome Sequencing Project"/>
            <person name="Ware D."/>
        </authorList>
    </citation>
    <scope>NUCLEOTIDE SEQUENCE</scope>
    <source>
        <tissue evidence="2">Seedling</tissue>
    </source>
</reference>